<feature type="compositionally biased region" description="Low complexity" evidence="1">
    <location>
        <begin position="385"/>
        <end position="403"/>
    </location>
</feature>
<dbReference type="GO" id="GO:0005634">
    <property type="term" value="C:nucleus"/>
    <property type="evidence" value="ECO:0007669"/>
    <property type="project" value="TreeGrafter"/>
</dbReference>
<reference evidence="2 3" key="1">
    <citation type="submission" date="2019-12" db="EMBL/GenBank/DDBJ databases">
        <authorList>
            <person name="Floudas D."/>
            <person name="Bentzer J."/>
            <person name="Ahren D."/>
            <person name="Johansson T."/>
            <person name="Persson P."/>
            <person name="Tunlid A."/>
        </authorList>
    </citation>
    <scope>NUCLEOTIDE SEQUENCE [LARGE SCALE GENOMIC DNA]</scope>
    <source>
        <strain evidence="2 3">CBS 102.39</strain>
    </source>
</reference>
<feature type="region of interest" description="Disordered" evidence="1">
    <location>
        <begin position="349"/>
        <end position="500"/>
    </location>
</feature>
<dbReference type="GO" id="GO:0019901">
    <property type="term" value="F:protein kinase binding"/>
    <property type="evidence" value="ECO:0007669"/>
    <property type="project" value="InterPro"/>
</dbReference>
<dbReference type="InterPro" id="IPR013922">
    <property type="entry name" value="Cyclin_PHO80-like"/>
</dbReference>
<feature type="compositionally biased region" description="Pro residues" evidence="1">
    <location>
        <begin position="475"/>
        <end position="489"/>
    </location>
</feature>
<feature type="region of interest" description="Disordered" evidence="1">
    <location>
        <begin position="522"/>
        <end position="641"/>
    </location>
</feature>
<proteinExistence type="predicted"/>
<comment type="caution">
    <text evidence="2">The sequence shown here is derived from an EMBL/GenBank/DDBJ whole genome shotgun (WGS) entry which is preliminary data.</text>
</comment>
<feature type="compositionally biased region" description="Polar residues" evidence="1">
    <location>
        <begin position="96"/>
        <end position="110"/>
    </location>
</feature>
<protein>
    <recommendedName>
        <fullName evidence="4">Cyclin-domain-containing protein</fullName>
    </recommendedName>
</protein>
<feature type="compositionally biased region" description="Low complexity" evidence="1">
    <location>
        <begin position="118"/>
        <end position="144"/>
    </location>
</feature>
<accession>A0A8H4QSY8</accession>
<feature type="compositionally biased region" description="Low complexity" evidence="1">
    <location>
        <begin position="437"/>
        <end position="466"/>
    </location>
</feature>
<dbReference type="PANTHER" id="PTHR15615:SF94">
    <property type="entry name" value="PHO85 CYCLIN-6-RELATED"/>
    <property type="match status" value="1"/>
</dbReference>
<feature type="region of interest" description="Disordered" evidence="1">
    <location>
        <begin position="59"/>
        <end position="148"/>
    </location>
</feature>
<dbReference type="Proteomes" id="UP000521872">
    <property type="component" value="Unassembled WGS sequence"/>
</dbReference>
<keyword evidence="3" id="KW-1185">Reference proteome</keyword>
<gene>
    <name evidence="2" type="ORF">D9613_011444</name>
</gene>
<dbReference type="AlphaFoldDB" id="A0A8H4QSY8"/>
<feature type="compositionally biased region" description="Polar residues" evidence="1">
    <location>
        <begin position="69"/>
        <end position="88"/>
    </location>
</feature>
<dbReference type="EMBL" id="JAACJL010000032">
    <property type="protein sequence ID" value="KAF4616150.1"/>
    <property type="molecule type" value="Genomic_DNA"/>
</dbReference>
<evidence type="ECO:0000313" key="3">
    <source>
        <dbReference type="Proteomes" id="UP000521872"/>
    </source>
</evidence>
<evidence type="ECO:0000256" key="1">
    <source>
        <dbReference type="SAM" id="MobiDB-lite"/>
    </source>
</evidence>
<feature type="compositionally biased region" description="Polar residues" evidence="1">
    <location>
        <begin position="404"/>
        <end position="424"/>
    </location>
</feature>
<evidence type="ECO:0008006" key="4">
    <source>
        <dbReference type="Google" id="ProtNLM"/>
    </source>
</evidence>
<dbReference type="Gene3D" id="1.10.472.10">
    <property type="entry name" value="Cyclin-like"/>
    <property type="match status" value="1"/>
</dbReference>
<dbReference type="PANTHER" id="PTHR15615">
    <property type="match status" value="1"/>
</dbReference>
<feature type="compositionally biased region" description="Acidic residues" evidence="1">
    <location>
        <begin position="582"/>
        <end position="593"/>
    </location>
</feature>
<organism evidence="2 3">
    <name type="scientific">Agrocybe pediades</name>
    <dbReference type="NCBI Taxonomy" id="84607"/>
    <lineage>
        <taxon>Eukaryota</taxon>
        <taxon>Fungi</taxon>
        <taxon>Dikarya</taxon>
        <taxon>Basidiomycota</taxon>
        <taxon>Agaricomycotina</taxon>
        <taxon>Agaricomycetes</taxon>
        <taxon>Agaricomycetidae</taxon>
        <taxon>Agaricales</taxon>
        <taxon>Agaricineae</taxon>
        <taxon>Strophariaceae</taxon>
        <taxon>Agrocybe</taxon>
    </lineage>
</organism>
<dbReference type="GO" id="GO:0016538">
    <property type="term" value="F:cyclin-dependent protein serine/threonine kinase regulator activity"/>
    <property type="evidence" value="ECO:0007669"/>
    <property type="project" value="TreeGrafter"/>
</dbReference>
<dbReference type="Pfam" id="PF08613">
    <property type="entry name" value="Cyclin"/>
    <property type="match status" value="1"/>
</dbReference>
<feature type="compositionally biased region" description="Low complexity" evidence="1">
    <location>
        <begin position="349"/>
        <end position="361"/>
    </location>
</feature>
<dbReference type="GO" id="GO:0000307">
    <property type="term" value="C:cyclin-dependent protein kinase holoenzyme complex"/>
    <property type="evidence" value="ECO:0007669"/>
    <property type="project" value="TreeGrafter"/>
</dbReference>
<evidence type="ECO:0000313" key="2">
    <source>
        <dbReference type="EMBL" id="KAF4616150.1"/>
    </source>
</evidence>
<feature type="compositionally biased region" description="Basic and acidic residues" evidence="1">
    <location>
        <begin position="568"/>
        <end position="581"/>
    </location>
</feature>
<dbReference type="CDD" id="cd20558">
    <property type="entry name" value="CYCLIN_ScPCL7-like"/>
    <property type="match status" value="1"/>
</dbReference>
<name>A0A8H4QSY8_9AGAR</name>
<sequence length="641" mass="69032">MDREREELGEETRVGEIRDCLTSRDIEIEDMKEGLWSLILLFTLAADELMLAVVQPFSPSPDVAHRVRSNVSPSNPTTTRPSASTILASNPPPSLQRHQTAPATLPTRKQASPKLPVTSTDPSLSSSVSSTSSSTSSSTTTSGTETEKPAFDIHSYPATDLLKLLALLLTHIATTNDRLSPSQPAPPPPAEAPPIWHTLTTASRNAISTPAATLTFHARNVPTISLEAYLLRILKYCPTTNHVFLSLLVYFERMSKLSNDAVGRAFVIDSYNIHRLVIAGVTVASKFFSDVFYTNSRYAKVGGLPLPELNQLELQFLLLNDFRLVISSSEMQHYAEQLIQVSSMPLPLSLPNTANPTTTTNGHSPRLHRQPSTPFSHAPPPPHPQASSSSTSSAATSSDSSSTVTEGSNTTPSHQPYQTYSQPRLTKPAPSHAHVRSPTSPTRPSASASTSSSASSSSYLTSSSPAGPLDALGGVPPPIHNPVHHPPGVPHTHPPHSYQHAHPAEYAPQQVELREQLHQRHMRERYGEQQQQQQQGKTPVVGAAYGFGTPSSSSRSETSGAGEVLKQQLREALADSQRERVQEEEEDEADADASTDCGTETSTDEEPTIRAPGTVVGGGGSVNGSVWGDEEDREDVGMRSP</sequence>